<organism evidence="1 2">
    <name type="scientific">Brachionus plicatilis</name>
    <name type="common">Marine rotifer</name>
    <name type="synonym">Brachionus muelleri</name>
    <dbReference type="NCBI Taxonomy" id="10195"/>
    <lineage>
        <taxon>Eukaryota</taxon>
        <taxon>Metazoa</taxon>
        <taxon>Spiralia</taxon>
        <taxon>Gnathifera</taxon>
        <taxon>Rotifera</taxon>
        <taxon>Eurotatoria</taxon>
        <taxon>Monogononta</taxon>
        <taxon>Pseudotrocha</taxon>
        <taxon>Ploima</taxon>
        <taxon>Brachionidae</taxon>
        <taxon>Brachionus</taxon>
    </lineage>
</organism>
<keyword evidence="2" id="KW-1185">Reference proteome</keyword>
<protein>
    <submittedName>
        <fullName evidence="1">Uncharacterized protein</fullName>
    </submittedName>
</protein>
<accession>A0A3M7STA6</accession>
<proteinExistence type="predicted"/>
<gene>
    <name evidence="1" type="ORF">BpHYR1_036162</name>
</gene>
<reference evidence="1 2" key="1">
    <citation type="journal article" date="2018" name="Sci. Rep.">
        <title>Genomic signatures of local adaptation to the degree of environmental predictability in rotifers.</title>
        <authorList>
            <person name="Franch-Gras L."/>
            <person name="Hahn C."/>
            <person name="Garcia-Roger E.M."/>
            <person name="Carmona M.J."/>
            <person name="Serra M."/>
            <person name="Gomez A."/>
        </authorList>
    </citation>
    <scope>NUCLEOTIDE SEQUENCE [LARGE SCALE GENOMIC DNA]</scope>
    <source>
        <strain evidence="1">HYR1</strain>
    </source>
</reference>
<dbReference type="AlphaFoldDB" id="A0A3M7STA6"/>
<comment type="caution">
    <text evidence="1">The sequence shown here is derived from an EMBL/GenBank/DDBJ whole genome shotgun (WGS) entry which is preliminary data.</text>
</comment>
<evidence type="ECO:0000313" key="2">
    <source>
        <dbReference type="Proteomes" id="UP000276133"/>
    </source>
</evidence>
<dbReference type="EMBL" id="REGN01000803">
    <property type="protein sequence ID" value="RNA38925.1"/>
    <property type="molecule type" value="Genomic_DNA"/>
</dbReference>
<sequence>MFGALALVLIDKVESATSRCKSTQLLYYFEKQWIKKISLEVSKHFDSVTRMNNKEKGYHPAINKLVRAAHPNLFDIIDFIKSKQFSPYLNYLSTNDFQEYLHGFSYHIRYPYEKIFEVDDSDDDFKESNSYSSASVNSTLPELNFESVTVVKSCS</sequence>
<evidence type="ECO:0000313" key="1">
    <source>
        <dbReference type="EMBL" id="RNA38925.1"/>
    </source>
</evidence>
<name>A0A3M7STA6_BRAPC</name>
<dbReference type="Proteomes" id="UP000276133">
    <property type="component" value="Unassembled WGS sequence"/>
</dbReference>
<dbReference type="OrthoDB" id="10012778at2759"/>